<reference evidence="2" key="1">
    <citation type="journal article" date="2011" name="PLoS Biol.">
        <title>Gene gain and loss during evolution of obligate parasitism in the white rust pathogen of Arabidopsis thaliana.</title>
        <authorList>
            <person name="Kemen E."/>
            <person name="Gardiner A."/>
            <person name="Schultz-Larsen T."/>
            <person name="Kemen A.C."/>
            <person name="Balmuth A.L."/>
            <person name="Robert-Seilaniantz A."/>
            <person name="Bailey K."/>
            <person name="Holub E."/>
            <person name="Studholme D.J."/>
            <person name="Maclean D."/>
            <person name="Jones J.D."/>
        </authorList>
    </citation>
    <scope>NUCLEOTIDE SEQUENCE</scope>
</reference>
<dbReference type="EMBL" id="FR824049">
    <property type="protein sequence ID" value="CCA14588.1"/>
    <property type="molecule type" value="Genomic_DNA"/>
</dbReference>
<reference evidence="2" key="2">
    <citation type="submission" date="2011-02" db="EMBL/GenBank/DDBJ databases">
        <authorList>
            <person name="MacLean D."/>
        </authorList>
    </citation>
    <scope>NUCLEOTIDE SEQUENCE</scope>
</reference>
<feature type="compositionally biased region" description="Polar residues" evidence="1">
    <location>
        <begin position="165"/>
        <end position="174"/>
    </location>
</feature>
<feature type="region of interest" description="Disordered" evidence="1">
    <location>
        <begin position="141"/>
        <end position="174"/>
    </location>
</feature>
<evidence type="ECO:0000313" key="2">
    <source>
        <dbReference type="EMBL" id="CCA14588.1"/>
    </source>
</evidence>
<organism evidence="2">
    <name type="scientific">Albugo laibachii Nc14</name>
    <dbReference type="NCBI Taxonomy" id="890382"/>
    <lineage>
        <taxon>Eukaryota</taxon>
        <taxon>Sar</taxon>
        <taxon>Stramenopiles</taxon>
        <taxon>Oomycota</taxon>
        <taxon>Peronosporomycetes</taxon>
        <taxon>Albuginales</taxon>
        <taxon>Albuginaceae</taxon>
        <taxon>Albugo</taxon>
    </lineage>
</organism>
<proteinExistence type="predicted"/>
<gene>
    <name evidence="2" type="primary">AlNc14C4G657</name>
    <name evidence="2" type="ORF">ALNC14_007310</name>
</gene>
<dbReference type="HOGENOM" id="CLU_1605713_0_0_1"/>
<dbReference type="AlphaFoldDB" id="F0W0L6"/>
<name>F0W0L6_9STRA</name>
<sequence length="174" mass="20065">MARWLWEEMSARFVNYDFYSAGSRQQDFSLLHTSHKQKPIIIGQKKDETKYAEKGGITARPTSNSISQIYKHTVHGNNGHTTSIECIFFHLQSFQIFQRQAMASEKVTNLIAEMFKIDNIADILPPVHGRSHLDNYRNRNFGGFGGKLPGNRKHLSRHFERKTTRSNVQPDKTT</sequence>
<protein>
    <submittedName>
        <fullName evidence="2">AlNc14C4G657 protein</fullName>
    </submittedName>
</protein>
<evidence type="ECO:0000256" key="1">
    <source>
        <dbReference type="SAM" id="MobiDB-lite"/>
    </source>
</evidence>
<accession>F0W0L6</accession>